<dbReference type="EMBL" id="JXAL01000016">
    <property type="protein sequence ID" value="KIL35868.1"/>
    <property type="molecule type" value="Genomic_DNA"/>
</dbReference>
<reference evidence="1 2" key="1">
    <citation type="submission" date="2014-12" db="EMBL/GenBank/DDBJ databases">
        <title>Draft genome sequence of Cohnella kolymensis strain B-2846.</title>
        <authorList>
            <person name="Karlyshev A.V."/>
            <person name="Kudryashova E.B."/>
        </authorList>
    </citation>
    <scope>NUCLEOTIDE SEQUENCE [LARGE SCALE GENOMIC DNA]</scope>
    <source>
        <strain evidence="1 2">VKM B-2846</strain>
    </source>
</reference>
<keyword evidence="2" id="KW-1185">Reference proteome</keyword>
<evidence type="ECO:0000313" key="2">
    <source>
        <dbReference type="Proteomes" id="UP000054526"/>
    </source>
</evidence>
<dbReference type="Proteomes" id="UP000054526">
    <property type="component" value="Unassembled WGS sequence"/>
</dbReference>
<protein>
    <submittedName>
        <fullName evidence="1">Uncharacterized protein</fullName>
    </submittedName>
</protein>
<name>A0ABR5A5D6_9BACL</name>
<accession>A0ABR5A5D6</accession>
<gene>
    <name evidence="1" type="ORF">SD71_10785</name>
</gene>
<organism evidence="1 2">
    <name type="scientific">Cohnella kolymensis</name>
    <dbReference type="NCBI Taxonomy" id="1590652"/>
    <lineage>
        <taxon>Bacteria</taxon>
        <taxon>Bacillati</taxon>
        <taxon>Bacillota</taxon>
        <taxon>Bacilli</taxon>
        <taxon>Bacillales</taxon>
        <taxon>Paenibacillaceae</taxon>
        <taxon>Cohnella</taxon>
    </lineage>
</organism>
<proteinExistence type="predicted"/>
<evidence type="ECO:0000313" key="1">
    <source>
        <dbReference type="EMBL" id="KIL35868.1"/>
    </source>
</evidence>
<dbReference type="RefSeq" id="WP_041062587.1">
    <property type="nucleotide sequence ID" value="NZ_JXAL01000016.1"/>
</dbReference>
<comment type="caution">
    <text evidence="1">The sequence shown here is derived from an EMBL/GenBank/DDBJ whole genome shotgun (WGS) entry which is preliminary data.</text>
</comment>
<sequence>MARISASSVPSQIDRINRFKGINVSVDPTQLEYNESPSMLNMTLDTEGALDKRTGYAKLFPTALGGTVWSAFDYRKSDGTTEHLLHAGTNLYRMPVDGTQPTSIYASLANSRSNMFAMAGKVYIQDGTNYLEYDGTTVKEPDPYIPTLFISTPPAGGGTAFEDFNLLGTKFKQSFSGDGTATVFQLALSGLDATPVTAVVGVTTINEGSGLTVDRTLGKVTFTTAPATGTPNNVVITASKTTAGMKQKITACKNARLYGGTNDTRVFMWSKNILYRSDVYRPNYFPENAFQKVGGDDDIQNMVIQYDTAVIEKEFSKWSLRYEQDSTGKALFPIRPINDTVGCIAPLSSQIVENAPVSLTRNGVYTLAGGNVRDERNVSQISKRIDKLLLAEPNLKDAISIDFDQKYMIFLNGNVYVWDYRLNEWYPWDNFPATSVWEIDSRLYFGDVAGNVYYLKKLGENAAYRDNTQAIIWHWYGKQNAFGMDERRKLVEKVEVTIKPDSATSAEMYYITDQTQSPLVARLKMNMFDFNNFNFGEFTFLVNNFPQSTMTKIKAKKIVYFQLYFKGQEIDESLGLLSISIIYSPQSLVK</sequence>